<dbReference type="KEGG" id="fsm:CCS41_02595"/>
<dbReference type="RefSeq" id="WP_072551180.1">
    <property type="nucleotide sequence ID" value="NZ_CP021659.1"/>
</dbReference>
<sequence length="105" mass="11636">MTEIATISLRVDTSNLEKGDRALEHFGDTAARTAAQADNINTSFTPATRTLNAFGHQTSQATHSLQQQRDELHRLLGKIHPVTAAFGKLDEMEAQLRRYGCSRIN</sequence>
<dbReference type="STRING" id="1878942.GCA_900128755_00001"/>
<keyword evidence="2" id="KW-1185">Reference proteome</keyword>
<dbReference type="Proteomes" id="UP000261875">
    <property type="component" value="Chromosome"/>
</dbReference>
<dbReference type="EMBL" id="CP021659">
    <property type="protein sequence ID" value="AWK13632.1"/>
    <property type="molecule type" value="Genomic_DNA"/>
</dbReference>
<reference evidence="1 2" key="1">
    <citation type="submission" date="2017-05" db="EMBL/GenBank/DDBJ databases">
        <title>Genome sequence of Candidatus Fukatsuia symbiotica and Candidatus Hamiltonella defensa from Acyrthosiphon pisum strain 5D.</title>
        <authorList>
            <person name="Patel V.A."/>
            <person name="Chevignon G."/>
            <person name="Russell J.A."/>
            <person name="Oliver K.M."/>
        </authorList>
    </citation>
    <scope>NUCLEOTIDE SEQUENCE [LARGE SCALE GENOMIC DNA]</scope>
    <source>
        <strain evidence="1 2">5D</strain>
    </source>
</reference>
<name>A0A2U8I3C7_9GAMM</name>
<organism evidence="1 2">
    <name type="scientific">Candidatus Fukatsuia symbiotica</name>
    <dbReference type="NCBI Taxonomy" id="1878942"/>
    <lineage>
        <taxon>Bacteria</taxon>
        <taxon>Pseudomonadati</taxon>
        <taxon>Pseudomonadota</taxon>
        <taxon>Gammaproteobacteria</taxon>
        <taxon>Enterobacterales</taxon>
        <taxon>Yersiniaceae</taxon>
        <taxon>Candidatus Fukatsuia</taxon>
    </lineage>
</organism>
<protein>
    <submittedName>
        <fullName evidence="1">Uncharacterized protein</fullName>
    </submittedName>
</protein>
<gene>
    <name evidence="1" type="ORF">CCS41_02595</name>
</gene>
<accession>A0A2U8I3C7</accession>
<dbReference type="OrthoDB" id="79849at2"/>
<dbReference type="AlphaFoldDB" id="A0A2U8I3C7"/>
<proteinExistence type="predicted"/>
<evidence type="ECO:0000313" key="1">
    <source>
        <dbReference type="EMBL" id="AWK13632.1"/>
    </source>
</evidence>
<evidence type="ECO:0000313" key="2">
    <source>
        <dbReference type="Proteomes" id="UP000261875"/>
    </source>
</evidence>